<proteinExistence type="predicted"/>
<reference evidence="6" key="1">
    <citation type="submission" date="2016-11" db="UniProtKB">
        <authorList>
            <consortium name="WormBaseParasite"/>
        </authorList>
    </citation>
    <scope>IDENTIFICATION</scope>
</reference>
<evidence type="ECO:0000313" key="5">
    <source>
        <dbReference type="Proteomes" id="UP000659654"/>
    </source>
</evidence>
<protein>
    <submittedName>
        <fullName evidence="2">(pine wood nematode) hypothetical protein</fullName>
    </submittedName>
</protein>
<keyword evidence="5" id="KW-1185">Reference proteome</keyword>
<organism evidence="4 6">
    <name type="scientific">Bursaphelenchus xylophilus</name>
    <name type="common">Pinewood nematode worm</name>
    <name type="synonym">Aphelenchoides xylophilus</name>
    <dbReference type="NCBI Taxonomy" id="6326"/>
    <lineage>
        <taxon>Eukaryota</taxon>
        <taxon>Metazoa</taxon>
        <taxon>Ecdysozoa</taxon>
        <taxon>Nematoda</taxon>
        <taxon>Chromadorea</taxon>
        <taxon>Rhabditida</taxon>
        <taxon>Tylenchina</taxon>
        <taxon>Tylenchomorpha</taxon>
        <taxon>Aphelenchoidea</taxon>
        <taxon>Aphelenchoididae</taxon>
        <taxon>Bursaphelenchus</taxon>
    </lineage>
</organism>
<name>A0A1I7S0Z7_BURXY</name>
<dbReference type="AlphaFoldDB" id="A0A1I7S0Z7"/>
<evidence type="ECO:0000313" key="3">
    <source>
        <dbReference type="EMBL" id="CAG9087931.1"/>
    </source>
</evidence>
<evidence type="ECO:0000313" key="2">
    <source>
        <dbReference type="EMBL" id="CAD5211241.1"/>
    </source>
</evidence>
<accession>A0A1I7S0Z7</accession>
<dbReference type="OrthoDB" id="10527795at2759"/>
<dbReference type="EMBL" id="CAJFCV020000001">
    <property type="protein sequence ID" value="CAG9087931.1"/>
    <property type="molecule type" value="Genomic_DNA"/>
</dbReference>
<evidence type="ECO:0000313" key="4">
    <source>
        <dbReference type="Proteomes" id="UP000095284"/>
    </source>
</evidence>
<reference evidence="3" key="2">
    <citation type="submission" date="2020-08" db="EMBL/GenBank/DDBJ databases">
        <authorList>
            <person name="Kikuchi T."/>
        </authorList>
    </citation>
    <scope>NUCLEOTIDE SEQUENCE</scope>
    <source>
        <strain evidence="2">Ka4C1</strain>
    </source>
</reference>
<evidence type="ECO:0000256" key="1">
    <source>
        <dbReference type="SAM" id="MobiDB-lite"/>
    </source>
</evidence>
<dbReference type="Proteomes" id="UP000582659">
    <property type="component" value="Unassembled WGS sequence"/>
</dbReference>
<dbReference type="WBParaSite" id="BXY_0667200.1">
    <property type="protein sequence ID" value="BXY_0667200.1"/>
    <property type="gene ID" value="BXY_0667200"/>
</dbReference>
<dbReference type="EMBL" id="CAJFDI010000001">
    <property type="protein sequence ID" value="CAD5211241.1"/>
    <property type="molecule type" value="Genomic_DNA"/>
</dbReference>
<dbReference type="Proteomes" id="UP000659654">
    <property type="component" value="Unassembled WGS sequence"/>
</dbReference>
<evidence type="ECO:0000313" key="6">
    <source>
        <dbReference type="WBParaSite" id="BXY_0667200.1"/>
    </source>
</evidence>
<gene>
    <name evidence="2" type="ORF">BXYJ_LOCUS2330</name>
</gene>
<dbReference type="Proteomes" id="UP000095284">
    <property type="component" value="Unplaced"/>
</dbReference>
<sequence length="137" mass="15269">MGARQSFPSEVEPRQRSSSSSEGSTERTRRLHNARNGENFSTDSEDFDGNEFASSSNTDPSALRFSFRPPSSRISFLQAISAGMNHGSNMAHSSSSDARERRSMPALKFLGKLEDLRVILGFVKVYLSKSSYWLYCS</sequence>
<feature type="region of interest" description="Disordered" evidence="1">
    <location>
        <begin position="1"/>
        <end position="66"/>
    </location>
</feature>